<dbReference type="Proteomes" id="UP001430953">
    <property type="component" value="Unassembled WGS sequence"/>
</dbReference>
<gene>
    <name evidence="1" type="ORF">PUN28_018145</name>
</gene>
<keyword evidence="2" id="KW-1185">Reference proteome</keyword>
<comment type="caution">
    <text evidence="1">The sequence shown here is derived from an EMBL/GenBank/DDBJ whole genome shotgun (WGS) entry which is preliminary data.</text>
</comment>
<accession>A0AAW2EH28</accession>
<evidence type="ECO:0000313" key="1">
    <source>
        <dbReference type="EMBL" id="KAL0102648.1"/>
    </source>
</evidence>
<proteinExistence type="predicted"/>
<dbReference type="EMBL" id="JADYXP020000022">
    <property type="protein sequence ID" value="KAL0102648.1"/>
    <property type="molecule type" value="Genomic_DNA"/>
</dbReference>
<organism evidence="1 2">
    <name type="scientific">Cardiocondyla obscurior</name>
    <dbReference type="NCBI Taxonomy" id="286306"/>
    <lineage>
        <taxon>Eukaryota</taxon>
        <taxon>Metazoa</taxon>
        <taxon>Ecdysozoa</taxon>
        <taxon>Arthropoda</taxon>
        <taxon>Hexapoda</taxon>
        <taxon>Insecta</taxon>
        <taxon>Pterygota</taxon>
        <taxon>Neoptera</taxon>
        <taxon>Endopterygota</taxon>
        <taxon>Hymenoptera</taxon>
        <taxon>Apocrita</taxon>
        <taxon>Aculeata</taxon>
        <taxon>Formicoidea</taxon>
        <taxon>Formicidae</taxon>
        <taxon>Myrmicinae</taxon>
        <taxon>Cardiocondyla</taxon>
    </lineage>
</organism>
<protein>
    <submittedName>
        <fullName evidence="1">Uncharacterized protein</fullName>
    </submittedName>
</protein>
<sequence>MNDSDSIAAEFILTTRHILRAGKGRLQNESWRFRGIRATRLGPVRSNGTSRLQPNAYTHAYDIRRGCRRLLVVLQRSKLPPRRAVMMLTIRW</sequence>
<name>A0AAW2EH28_9HYME</name>
<reference evidence="1 2" key="1">
    <citation type="submission" date="2023-03" db="EMBL/GenBank/DDBJ databases">
        <title>High recombination rates correlate with genetic variation in Cardiocondyla obscurior ants.</title>
        <authorList>
            <person name="Errbii M."/>
        </authorList>
    </citation>
    <scope>NUCLEOTIDE SEQUENCE [LARGE SCALE GENOMIC DNA]</scope>
    <source>
        <strain evidence="1">Alpha-2009</strain>
        <tissue evidence="1">Whole body</tissue>
    </source>
</reference>
<dbReference type="AlphaFoldDB" id="A0AAW2EH28"/>
<evidence type="ECO:0000313" key="2">
    <source>
        <dbReference type="Proteomes" id="UP001430953"/>
    </source>
</evidence>